<dbReference type="NCBIfam" id="NF033539">
    <property type="entry name" value="transpos_IS1380"/>
    <property type="match status" value="1"/>
</dbReference>
<sequence length="437" mass="49963">MAKFKLEQSDEILITPTGLVTVGKLLSITSLKEKLNKVKIPDIDEPLIKNHEVLYSYAGLLAQGKVSFDNIEEFRDLDSFTTTMGINNCPASPTLRQRLKKGGLDFIKIIKEETVSLLKTVDPDFNTCYENNVPLDLDDSPFDNSDTKKEGVNRTYKGFDGYCPSFAYLGKEGYLINTKLKEGKAHSMRGAKEFLTQSIDNSKELTDKDILVRMDAGYDSKDILKICQEKKVNFIIKRNLRNNDKDKIIEKCHEKGEITVPRDGKKVYRGSYQKDIPELESPVKVVFDLKETTIDKDGQLHLVPDLELDLYWVNLNAADDEVIELYHKHGTCEQFHSEIKTDMDLERLPSGDFNLNELVLVIGMLVYNILRFMGQLSLQKPDSPLKGGVQRRRVRTVMQNLIMIASKLVSHARQLYLKFGSESPWFKTFRRVYRGCT</sequence>
<evidence type="ECO:0000313" key="3">
    <source>
        <dbReference type="EMBL" id="SET12247.1"/>
    </source>
</evidence>
<organism evidence="3 4">
    <name type="scientific">Halanaerobium congolense</name>
    <dbReference type="NCBI Taxonomy" id="54121"/>
    <lineage>
        <taxon>Bacteria</taxon>
        <taxon>Bacillati</taxon>
        <taxon>Bacillota</taxon>
        <taxon>Clostridia</taxon>
        <taxon>Halanaerobiales</taxon>
        <taxon>Halanaerobiaceae</taxon>
        <taxon>Halanaerobium</taxon>
    </lineage>
</organism>
<dbReference type="InterPro" id="IPR047960">
    <property type="entry name" value="Transpos_IS1380"/>
</dbReference>
<dbReference type="AlphaFoldDB" id="A0A1I0C087"/>
<feature type="domain" description="Transposase DDE" evidence="1">
    <location>
        <begin position="54"/>
        <end position="433"/>
    </location>
</feature>
<evidence type="ECO:0000313" key="2">
    <source>
        <dbReference type="EMBL" id="SDF85792.1"/>
    </source>
</evidence>
<name>A0A1I0C087_9FIRM</name>
<dbReference type="Pfam" id="PF13701">
    <property type="entry name" value="DDE_Tnp_1_4"/>
    <property type="match status" value="1"/>
</dbReference>
<dbReference type="RefSeq" id="WP_176760064.1">
    <property type="nucleotide sequence ID" value="NZ_FNBJ01000028.1"/>
</dbReference>
<dbReference type="Proteomes" id="UP000198612">
    <property type="component" value="Unassembled WGS sequence"/>
</dbReference>
<dbReference type="EMBL" id="FNBJ01000028">
    <property type="protein sequence ID" value="SDF85792.1"/>
    <property type="molecule type" value="Genomic_DNA"/>
</dbReference>
<evidence type="ECO:0000259" key="1">
    <source>
        <dbReference type="Pfam" id="PF13701"/>
    </source>
</evidence>
<accession>A0A1I0C087</accession>
<dbReference type="EMBL" id="FOHG01000027">
    <property type="protein sequence ID" value="SET12247.1"/>
    <property type="molecule type" value="Genomic_DNA"/>
</dbReference>
<gene>
    <name evidence="2" type="ORF">SAMN04488598_1282</name>
    <name evidence="3" type="ORF">SAMN04515652_12734</name>
</gene>
<dbReference type="InterPro" id="IPR025668">
    <property type="entry name" value="Tnp_DDE_dom"/>
</dbReference>
<proteinExistence type="predicted"/>
<keyword evidence="5" id="KW-1185">Reference proteome</keyword>
<reference evidence="4 5" key="1">
    <citation type="submission" date="2016-10" db="EMBL/GenBank/DDBJ databases">
        <authorList>
            <person name="Varghese N."/>
            <person name="Submissions S."/>
        </authorList>
    </citation>
    <scope>NUCLEOTIDE SEQUENCE [LARGE SCALE GENOMIC DNA]</scope>
    <source>
        <strain evidence="2 5">WG2</strain>
        <strain evidence="3 4">WG5</strain>
    </source>
</reference>
<protein>
    <submittedName>
        <fullName evidence="3">Transposase DDE domain-containing protein</fullName>
    </submittedName>
</protein>
<dbReference type="InterPro" id="IPR012337">
    <property type="entry name" value="RNaseH-like_sf"/>
</dbReference>
<dbReference type="SUPFAM" id="SSF53098">
    <property type="entry name" value="Ribonuclease H-like"/>
    <property type="match status" value="1"/>
</dbReference>
<dbReference type="Proteomes" id="UP000199519">
    <property type="component" value="Unassembled WGS sequence"/>
</dbReference>
<evidence type="ECO:0000313" key="5">
    <source>
        <dbReference type="Proteomes" id="UP000199519"/>
    </source>
</evidence>
<evidence type="ECO:0000313" key="4">
    <source>
        <dbReference type="Proteomes" id="UP000198612"/>
    </source>
</evidence>